<organism evidence="1 2">
    <name type="scientific">Portunus trituberculatus</name>
    <name type="common">Swimming crab</name>
    <name type="synonym">Neptunus trituberculatus</name>
    <dbReference type="NCBI Taxonomy" id="210409"/>
    <lineage>
        <taxon>Eukaryota</taxon>
        <taxon>Metazoa</taxon>
        <taxon>Ecdysozoa</taxon>
        <taxon>Arthropoda</taxon>
        <taxon>Crustacea</taxon>
        <taxon>Multicrustacea</taxon>
        <taxon>Malacostraca</taxon>
        <taxon>Eumalacostraca</taxon>
        <taxon>Eucarida</taxon>
        <taxon>Decapoda</taxon>
        <taxon>Pleocyemata</taxon>
        <taxon>Brachyura</taxon>
        <taxon>Eubrachyura</taxon>
        <taxon>Portunoidea</taxon>
        <taxon>Portunidae</taxon>
        <taxon>Portuninae</taxon>
        <taxon>Portunus</taxon>
    </lineage>
</organism>
<gene>
    <name evidence="1" type="ORF">E2C01_026974</name>
</gene>
<comment type="caution">
    <text evidence="1">The sequence shown here is derived from an EMBL/GenBank/DDBJ whole genome shotgun (WGS) entry which is preliminary data.</text>
</comment>
<reference evidence="1 2" key="1">
    <citation type="submission" date="2019-05" db="EMBL/GenBank/DDBJ databases">
        <title>Another draft genome of Portunus trituberculatus and its Hox gene families provides insights of decapod evolution.</title>
        <authorList>
            <person name="Jeong J.-H."/>
            <person name="Song I."/>
            <person name="Kim S."/>
            <person name="Choi T."/>
            <person name="Kim D."/>
            <person name="Ryu S."/>
            <person name="Kim W."/>
        </authorList>
    </citation>
    <scope>NUCLEOTIDE SEQUENCE [LARGE SCALE GENOMIC DNA]</scope>
    <source>
        <tissue evidence="1">Muscle</tissue>
    </source>
</reference>
<dbReference type="AlphaFoldDB" id="A0A5B7EKF6"/>
<proteinExistence type="predicted"/>
<dbReference type="Proteomes" id="UP000324222">
    <property type="component" value="Unassembled WGS sequence"/>
</dbReference>
<evidence type="ECO:0000313" key="2">
    <source>
        <dbReference type="Proteomes" id="UP000324222"/>
    </source>
</evidence>
<keyword evidence="2" id="KW-1185">Reference proteome</keyword>
<evidence type="ECO:0000313" key="1">
    <source>
        <dbReference type="EMBL" id="MPC33619.1"/>
    </source>
</evidence>
<name>A0A5B7EKF6_PORTR</name>
<accession>A0A5B7EKF6</accession>
<dbReference type="EMBL" id="VSRR010002871">
    <property type="protein sequence ID" value="MPC33619.1"/>
    <property type="molecule type" value="Genomic_DNA"/>
</dbReference>
<protein>
    <submittedName>
        <fullName evidence="1">Uncharacterized protein</fullName>
    </submittedName>
</protein>
<sequence>MRRVKTLSGSGRYREPLRVQYHSLQTATFSNLYRVSPSDLFGLSREGQPAALPPPCPPLQHIPTLRPDAPPPRRPAVVFYPCCIEAPYARRGVL</sequence>